<name>A0A9W4TP25_9ASCO</name>
<keyword evidence="5" id="KW-1185">Reference proteome</keyword>
<dbReference type="GO" id="GO:0044695">
    <property type="term" value="C:Dsc E3 ubiquitin ligase complex"/>
    <property type="evidence" value="ECO:0007669"/>
    <property type="project" value="InterPro"/>
</dbReference>
<sequence>MKVSIIIRFTNSISSENIPDLSIPLTINDKDDTNKFTNISYYKSIIREKVSPNKRLRLIYNGRVLNEQTNFIKEVIKNQEIVYIHCVVGEELTEEQLEQENQLDIPQQQSTTEIIGFDRLLQQGFSQDDVMDLRRQFNLIYGESSQQPQDIDDVEENEARQRELRQMEERWIESTNNNEEIEQESASIQVEDETHVNEDLLLGFLIGIFLGVVAVVFLLADDTVFNKRQKMSIIAGLFINFSLAIVRGQWI</sequence>
<dbReference type="EMBL" id="CANTUO010000001">
    <property type="protein sequence ID" value="CAI5755537.1"/>
    <property type="molecule type" value="Genomic_DNA"/>
</dbReference>
<feature type="transmembrane region" description="Helical" evidence="1">
    <location>
        <begin position="232"/>
        <end position="250"/>
    </location>
</feature>
<evidence type="ECO:0000313" key="4">
    <source>
        <dbReference type="EMBL" id="CAI5755537.1"/>
    </source>
</evidence>
<dbReference type="InterPro" id="IPR019413">
    <property type="entry name" value="Dsc3_ub-like_dom"/>
</dbReference>
<gene>
    <name evidence="4" type="ORF">CANVERA_P0053</name>
</gene>
<dbReference type="Pfam" id="PF13373">
    <property type="entry name" value="Dsc3_C"/>
    <property type="match status" value="1"/>
</dbReference>
<evidence type="ECO:0000259" key="2">
    <source>
        <dbReference type="Pfam" id="PF10302"/>
    </source>
</evidence>
<dbReference type="Pfam" id="PF10302">
    <property type="entry name" value="Dsc3_N"/>
    <property type="match status" value="1"/>
</dbReference>
<dbReference type="InterPro" id="IPR025390">
    <property type="entry name" value="Dsc3_C"/>
</dbReference>
<feature type="domain" description="DSC E3 ubiquitin ligase complex subunit 3 C-terminal" evidence="3">
    <location>
        <begin position="115"/>
        <end position="247"/>
    </location>
</feature>
<evidence type="ECO:0000259" key="3">
    <source>
        <dbReference type="Pfam" id="PF13373"/>
    </source>
</evidence>
<evidence type="ECO:0000256" key="1">
    <source>
        <dbReference type="SAM" id="Phobius"/>
    </source>
</evidence>
<dbReference type="OrthoDB" id="2556122at2759"/>
<keyword evidence="1" id="KW-1133">Transmembrane helix</keyword>
<dbReference type="InterPro" id="IPR045226">
    <property type="entry name" value="Dsc3"/>
</dbReference>
<proteinExistence type="predicted"/>
<protein>
    <recommendedName>
        <fullName evidence="6">Ubiquitin-like domain-containing protein</fullName>
    </recommendedName>
</protein>
<organism evidence="4 5">
    <name type="scientific">Candida verbasci</name>
    <dbReference type="NCBI Taxonomy" id="1227364"/>
    <lineage>
        <taxon>Eukaryota</taxon>
        <taxon>Fungi</taxon>
        <taxon>Dikarya</taxon>
        <taxon>Ascomycota</taxon>
        <taxon>Saccharomycotina</taxon>
        <taxon>Pichiomycetes</taxon>
        <taxon>Debaryomycetaceae</taxon>
        <taxon>Candida/Lodderomyces clade</taxon>
        <taxon>Candida</taxon>
    </lineage>
</organism>
<keyword evidence="1" id="KW-0472">Membrane</keyword>
<reference evidence="4" key="1">
    <citation type="submission" date="2022-12" db="EMBL/GenBank/DDBJ databases">
        <authorList>
            <person name="Brejova B."/>
        </authorList>
    </citation>
    <scope>NUCLEOTIDE SEQUENCE</scope>
</reference>
<evidence type="ECO:0008006" key="6">
    <source>
        <dbReference type="Google" id="ProtNLM"/>
    </source>
</evidence>
<dbReference type="GO" id="GO:0005783">
    <property type="term" value="C:endoplasmic reticulum"/>
    <property type="evidence" value="ECO:0007669"/>
    <property type="project" value="TreeGrafter"/>
</dbReference>
<dbReference type="PANTHER" id="PTHR28049">
    <property type="entry name" value="TRANSMEMBRANE PROTEIN YOR223W"/>
    <property type="match status" value="1"/>
</dbReference>
<feature type="domain" description="DSC E3 ubiquitin ligase complex subunit 3 ubiquitin-like" evidence="2">
    <location>
        <begin position="4"/>
        <end position="80"/>
    </location>
</feature>
<keyword evidence="1" id="KW-0812">Transmembrane</keyword>
<dbReference type="AlphaFoldDB" id="A0A9W4TP25"/>
<accession>A0A9W4TP25</accession>
<evidence type="ECO:0000313" key="5">
    <source>
        <dbReference type="Proteomes" id="UP001152885"/>
    </source>
</evidence>
<feature type="transmembrane region" description="Helical" evidence="1">
    <location>
        <begin position="200"/>
        <end position="220"/>
    </location>
</feature>
<dbReference type="Proteomes" id="UP001152885">
    <property type="component" value="Unassembled WGS sequence"/>
</dbReference>
<comment type="caution">
    <text evidence="4">The sequence shown here is derived from an EMBL/GenBank/DDBJ whole genome shotgun (WGS) entry which is preliminary data.</text>
</comment>
<dbReference type="PANTHER" id="PTHR28049:SF1">
    <property type="entry name" value="DSC E3 UBIQUITIN LIGASE COMPLEX SUBUNIT 3"/>
    <property type="match status" value="1"/>
</dbReference>